<feature type="compositionally biased region" description="Basic and acidic residues" evidence="1">
    <location>
        <begin position="99"/>
        <end position="110"/>
    </location>
</feature>
<organism evidence="2 3">
    <name type="scientific">Bradyrhizobium diazoefficiens</name>
    <dbReference type="NCBI Taxonomy" id="1355477"/>
    <lineage>
        <taxon>Bacteria</taxon>
        <taxon>Pseudomonadati</taxon>
        <taxon>Pseudomonadota</taxon>
        <taxon>Alphaproteobacteria</taxon>
        <taxon>Hyphomicrobiales</taxon>
        <taxon>Nitrobacteraceae</taxon>
        <taxon>Bradyrhizobium</taxon>
    </lineage>
</organism>
<dbReference type="AlphaFoldDB" id="A0A0E4BWQ1"/>
<dbReference type="Proteomes" id="UP000063308">
    <property type="component" value="Chromosome"/>
</dbReference>
<dbReference type="SUPFAM" id="SSF46785">
    <property type="entry name" value="Winged helix' DNA-binding domain"/>
    <property type="match status" value="1"/>
</dbReference>
<dbReference type="Pfam" id="PF13730">
    <property type="entry name" value="HTH_36"/>
    <property type="match status" value="1"/>
</dbReference>
<feature type="compositionally biased region" description="Basic and acidic residues" evidence="1">
    <location>
        <begin position="117"/>
        <end position="129"/>
    </location>
</feature>
<sequence>MSLRALTWAFDCDVEELNTTLKFVLITLANYAGEDDETYPRQATIAKKTKLTRQTVNEALGRLQELGLIEMTRRTHNTGAFRSSIYRLMIPAEFGRVKFDDTADNDDGRVSNRPTRHVNDNDKGSRPDRQGMSASPTEVVGDDDNLNRILEPSPEPSQEPQRAPKRRRVPEFPADAFDQFWKLFPRKDGKGPARKKFQKIADEGLVAFETIMDGLRLYVNKDDFRDWCWPITWLNQERWEDTPVQKKDGVAKPKRRVAI</sequence>
<dbReference type="InterPro" id="IPR036390">
    <property type="entry name" value="WH_DNA-bd_sf"/>
</dbReference>
<feature type="region of interest" description="Disordered" evidence="1">
    <location>
        <begin position="99"/>
        <end position="169"/>
    </location>
</feature>
<proteinExistence type="predicted"/>
<evidence type="ECO:0000313" key="3">
    <source>
        <dbReference type="Proteomes" id="UP000063308"/>
    </source>
</evidence>
<reference evidence="2 3" key="1">
    <citation type="submission" date="2014-11" db="EMBL/GenBank/DDBJ databases">
        <title>Symbiosis island explosion on the genome of extra-slow-growing strains of soybean bradyrhizobia with massive insertion sequences.</title>
        <authorList>
            <person name="Iida T."/>
            <person name="Minamisawa K."/>
        </authorList>
    </citation>
    <scope>NUCLEOTIDE SEQUENCE [LARGE SCALE GENOMIC DNA]</scope>
    <source>
        <strain evidence="2 3">NK6</strain>
    </source>
</reference>
<accession>A0A0E4BWQ1</accession>
<name>A0A0E4BWQ1_9BRAD</name>
<dbReference type="InterPro" id="IPR036388">
    <property type="entry name" value="WH-like_DNA-bd_sf"/>
</dbReference>
<dbReference type="Gene3D" id="1.10.10.10">
    <property type="entry name" value="Winged helix-like DNA-binding domain superfamily/Winged helix DNA-binding domain"/>
    <property type="match status" value="1"/>
</dbReference>
<evidence type="ECO:0008006" key="4">
    <source>
        <dbReference type="Google" id="ProtNLM"/>
    </source>
</evidence>
<gene>
    <name evidence="2" type="ORF">NK6_8729</name>
</gene>
<protein>
    <recommendedName>
        <fullName evidence="4">Helix-turn-helix domain-containing protein</fullName>
    </recommendedName>
</protein>
<evidence type="ECO:0000256" key="1">
    <source>
        <dbReference type="SAM" id="MobiDB-lite"/>
    </source>
</evidence>
<evidence type="ECO:0000313" key="2">
    <source>
        <dbReference type="EMBL" id="BAR61876.1"/>
    </source>
</evidence>
<dbReference type="EMBL" id="AP014685">
    <property type="protein sequence ID" value="BAR61876.1"/>
    <property type="molecule type" value="Genomic_DNA"/>
</dbReference>